<dbReference type="PROSITE" id="PS00380">
    <property type="entry name" value="RHODANESE_1"/>
    <property type="match status" value="1"/>
</dbReference>
<dbReference type="PROSITE" id="PS50206">
    <property type="entry name" value="RHODANESE_3"/>
    <property type="match status" value="2"/>
</dbReference>
<evidence type="ECO:0000259" key="4">
    <source>
        <dbReference type="PROSITE" id="PS50206"/>
    </source>
</evidence>
<dbReference type="PANTHER" id="PTHR43855">
    <property type="entry name" value="THIOSULFATE SULFURTRANSFERASE"/>
    <property type="match status" value="1"/>
</dbReference>
<comment type="caution">
    <text evidence="5">The sequence shown here is derived from an EMBL/GenBank/DDBJ whole genome shotgun (WGS) entry which is preliminary data.</text>
</comment>
<dbReference type="OrthoDB" id="9770030at2"/>
<dbReference type="InterPro" id="IPR001763">
    <property type="entry name" value="Rhodanese-like_dom"/>
</dbReference>
<keyword evidence="2" id="KW-0677">Repeat</keyword>
<dbReference type="GO" id="GO:0004792">
    <property type="term" value="F:thiosulfate-cyanide sulfurtransferase activity"/>
    <property type="evidence" value="ECO:0007669"/>
    <property type="project" value="UniProtKB-EC"/>
</dbReference>
<dbReference type="Gene3D" id="3.40.250.10">
    <property type="entry name" value="Rhodanese-like domain"/>
    <property type="match status" value="2"/>
</dbReference>
<organism evidence="5 6">
    <name type="scientific">Streptomyces shenzhenensis</name>
    <dbReference type="NCBI Taxonomy" id="943815"/>
    <lineage>
        <taxon>Bacteria</taxon>
        <taxon>Bacillati</taxon>
        <taxon>Actinomycetota</taxon>
        <taxon>Actinomycetes</taxon>
        <taxon>Kitasatosporales</taxon>
        <taxon>Streptomycetaceae</taxon>
        <taxon>Streptomyces</taxon>
    </lineage>
</organism>
<dbReference type="SMART" id="SM00450">
    <property type="entry name" value="RHOD"/>
    <property type="match status" value="2"/>
</dbReference>
<dbReference type="InterPro" id="IPR036873">
    <property type="entry name" value="Rhodanese-like_dom_sf"/>
</dbReference>
<sequence>MYFCANRHRRDVAMRPDSSEDVVMSAMRLDDALRSGAKVVVLEVGREGEDHSEARHSYLTGHIPGAHYVSFEADLVGSRTGSSGNGPLPHAGGLQERLRTWGVDDGSTVVVHTRRNPAVAARAWWVLRWAGVANVRWLNGGLAAWRAIGGALDVDVPPPGAGTAVVRPGALPVLAAEDIGRLATSGHLIDARAPEAYAGDARRTGTGHIPGAHSVPGGQNFAGDELLDVEELSALYAAHLDGREIGVYCGSGVSATATVLALAALGVEAALYPGSWSAWITDPTRPTTTGSDPGAHPLPAG</sequence>
<feature type="domain" description="Rhodanese" evidence="4">
    <location>
        <begin position="187"/>
        <end position="288"/>
    </location>
</feature>
<evidence type="ECO:0000313" key="6">
    <source>
        <dbReference type="Proteomes" id="UP000270471"/>
    </source>
</evidence>
<reference evidence="5 6" key="1">
    <citation type="submission" date="2017-11" db="EMBL/GenBank/DDBJ databases">
        <title>Draft genome of actinobacteria isolated from guarana (Paullinia cupana (Mart.) Ducke.</title>
        <authorList>
            <person name="Siqueira K.A."/>
            <person name="Liotti R.G."/>
            <person name="Mendes T.A.O."/>
            <person name="Soares M.A."/>
        </authorList>
    </citation>
    <scope>NUCLEOTIDE SEQUENCE [LARGE SCALE GENOMIC DNA]</scope>
    <source>
        <strain evidence="5 6">193</strain>
    </source>
</reference>
<name>A0A3M0HW63_9ACTN</name>
<evidence type="ECO:0000256" key="3">
    <source>
        <dbReference type="ARBA" id="ARBA00047549"/>
    </source>
</evidence>
<protein>
    <recommendedName>
        <fullName evidence="1">thiosulfate sulfurtransferase</fullName>
        <ecNumber evidence="1">2.8.1.1</ecNumber>
    </recommendedName>
</protein>
<keyword evidence="6" id="KW-1185">Reference proteome</keyword>
<evidence type="ECO:0000256" key="1">
    <source>
        <dbReference type="ARBA" id="ARBA00012245"/>
    </source>
</evidence>
<dbReference type="PANTHER" id="PTHR43855:SF1">
    <property type="entry name" value="THIOSULFATE SULFURTRANSFERASE"/>
    <property type="match status" value="1"/>
</dbReference>
<dbReference type="Pfam" id="PF00581">
    <property type="entry name" value="Rhodanese"/>
    <property type="match status" value="2"/>
</dbReference>
<dbReference type="Proteomes" id="UP000270471">
    <property type="component" value="Unassembled WGS sequence"/>
</dbReference>
<accession>A0A3M0HW63</accession>
<dbReference type="CDD" id="cd01448">
    <property type="entry name" value="TST_Repeat_1"/>
    <property type="match status" value="1"/>
</dbReference>
<feature type="domain" description="Rhodanese" evidence="4">
    <location>
        <begin position="35"/>
        <end position="154"/>
    </location>
</feature>
<dbReference type="InterPro" id="IPR001307">
    <property type="entry name" value="Thiosulphate_STrfase_CS"/>
</dbReference>
<dbReference type="AlphaFoldDB" id="A0A3M0HW63"/>
<dbReference type="SUPFAM" id="SSF52821">
    <property type="entry name" value="Rhodanese/Cell cycle control phosphatase"/>
    <property type="match status" value="2"/>
</dbReference>
<dbReference type="InterPro" id="IPR051126">
    <property type="entry name" value="Thiosulfate_sulfurtransferase"/>
</dbReference>
<evidence type="ECO:0000256" key="2">
    <source>
        <dbReference type="ARBA" id="ARBA00022737"/>
    </source>
</evidence>
<gene>
    <name evidence="5" type="ORF">CTZ28_38430</name>
</gene>
<dbReference type="EMBL" id="PENI01000038">
    <property type="protein sequence ID" value="RMB80744.1"/>
    <property type="molecule type" value="Genomic_DNA"/>
</dbReference>
<comment type="catalytic activity">
    <reaction evidence="3">
        <text>thiosulfate + hydrogen cyanide = thiocyanate + sulfite + 2 H(+)</text>
        <dbReference type="Rhea" id="RHEA:16881"/>
        <dbReference type="ChEBI" id="CHEBI:15378"/>
        <dbReference type="ChEBI" id="CHEBI:17359"/>
        <dbReference type="ChEBI" id="CHEBI:18022"/>
        <dbReference type="ChEBI" id="CHEBI:18407"/>
        <dbReference type="ChEBI" id="CHEBI:33542"/>
        <dbReference type="EC" id="2.8.1.1"/>
    </reaction>
</comment>
<evidence type="ECO:0000313" key="5">
    <source>
        <dbReference type="EMBL" id="RMB80744.1"/>
    </source>
</evidence>
<keyword evidence="5" id="KW-0808">Transferase</keyword>
<proteinExistence type="predicted"/>
<dbReference type="EC" id="2.8.1.1" evidence="1"/>